<dbReference type="Proteomes" id="UP001299068">
    <property type="component" value="Unassembled WGS sequence"/>
</dbReference>
<keyword evidence="2" id="KW-1185">Reference proteome</keyword>
<evidence type="ECO:0008006" key="3">
    <source>
        <dbReference type="Google" id="ProtNLM"/>
    </source>
</evidence>
<accession>A0ABS7L187</accession>
<reference evidence="1 2" key="1">
    <citation type="journal article" date="2021" name="Cell Host Microbe">
        <title>in vivo commensal control of Clostridioides difficile virulence.</title>
        <authorList>
            <person name="Girinathan B.P."/>
            <person name="Dibenedetto N."/>
            <person name="Worley J.N."/>
            <person name="Peltier J."/>
            <person name="Arrieta-Ortiz M.L."/>
            <person name="Rupa Christinal Immanuel S."/>
            <person name="Lavin R."/>
            <person name="Delaney M.L."/>
            <person name="Cummins C."/>
            <person name="Hoffmann M."/>
            <person name="Luo Y."/>
            <person name="Gonzalez-Escalona N."/>
            <person name="Allard M."/>
            <person name="Onderdonk A.B."/>
            <person name="Gerber G.K."/>
            <person name="Sonenshein A.L."/>
            <person name="Baliga N."/>
            <person name="Dupuy B."/>
            <person name="Bry L."/>
        </authorList>
    </citation>
    <scope>NUCLEOTIDE SEQUENCE [LARGE SCALE GENOMIC DNA]</scope>
    <source>
        <strain evidence="1 2">DSM 599</strain>
    </source>
</reference>
<dbReference type="EMBL" id="JAIKTU010000014">
    <property type="protein sequence ID" value="MBY0756823.1"/>
    <property type="molecule type" value="Genomic_DNA"/>
</dbReference>
<protein>
    <recommendedName>
        <fullName evidence="3">AlwI restriction endonuclease</fullName>
    </recommendedName>
</protein>
<sequence>MIRFRNPGVQFSTQIQVLKELYINLKDKQPFTLDDMATVIAQGKLMTAYGYAGTEALKLSNTEKESMNSAKMNAKMYAEVFRMLGWVTPSGTKSYPLEFTYIGAHIALADGDSKMLYEQCVLGINNPTELSVRLSYNEQVRFFKCVLRSFVDLDEVMYKHEFCLGPMSVDDINDDAYKKMIENIKSLRGDDKRLKKAFTELAKSLGMKETPVDNCTRIPVALLKSCGLAEEYSTKKLYPNRTKVCLKITTHGKNVLSSLMKMKDLRLDEFNSYDEEVKMALIRLGIFSMLKRADYNIEPVKEQFEADEKLCEGVLDGKELLFSPYQTIRHDLIDKAMGFKKVDKTKKKDLDVLDENDKKITKRDAVSIVEMWELDVATAARLDLLTLEEDRRFLDKVHKLLKNGKNVQEIVDYLFKYYRTAKQDTFYPLISTLFKIMGFECSFSRAGDNGARWDAIIDDIQKSIPIEIKSPTEEENISIKAIRQALENKIILLSRKTHATIPEVTSLAVGYCLPNDRAEVGKLIKDFKKTYNVKIGVIDLRTLLKISISILVEGVGFDKEKLYSLEGIIGANS</sequence>
<evidence type="ECO:0000313" key="1">
    <source>
        <dbReference type="EMBL" id="MBY0756823.1"/>
    </source>
</evidence>
<name>A0ABS7L187_CLOSR</name>
<comment type="caution">
    <text evidence="1">The sequence shown here is derived from an EMBL/GenBank/DDBJ whole genome shotgun (WGS) entry which is preliminary data.</text>
</comment>
<evidence type="ECO:0000313" key="2">
    <source>
        <dbReference type="Proteomes" id="UP001299068"/>
    </source>
</evidence>
<gene>
    <name evidence="1" type="ORF">K5V21_15365</name>
</gene>
<dbReference type="RefSeq" id="WP_221862044.1">
    <property type="nucleotide sequence ID" value="NZ_JAIKTU010000014.1"/>
</dbReference>
<organism evidence="1 2">
    <name type="scientific">Clostridium sardiniense</name>
    <name type="common">Clostridium absonum</name>
    <dbReference type="NCBI Taxonomy" id="29369"/>
    <lineage>
        <taxon>Bacteria</taxon>
        <taxon>Bacillati</taxon>
        <taxon>Bacillota</taxon>
        <taxon>Clostridia</taxon>
        <taxon>Eubacteriales</taxon>
        <taxon>Clostridiaceae</taxon>
        <taxon>Clostridium</taxon>
    </lineage>
</organism>
<proteinExistence type="predicted"/>